<feature type="region of interest" description="Disordered" evidence="10">
    <location>
        <begin position="442"/>
        <end position="462"/>
    </location>
</feature>
<dbReference type="Gene3D" id="3.40.50.300">
    <property type="entry name" value="P-loop containing nucleotide triphosphate hydrolases"/>
    <property type="match status" value="2"/>
</dbReference>
<dbReference type="GO" id="GO:0004386">
    <property type="term" value="F:helicase activity"/>
    <property type="evidence" value="ECO:0007669"/>
    <property type="project" value="UniProtKB-KW"/>
</dbReference>
<dbReference type="InterPro" id="IPR027417">
    <property type="entry name" value="P-loop_NTPase"/>
</dbReference>
<evidence type="ECO:0000313" key="13">
    <source>
        <dbReference type="Proteomes" id="UP000027931"/>
    </source>
</evidence>
<keyword evidence="6" id="KW-0269">Exonuclease</keyword>
<comment type="caution">
    <text evidence="12">The sequence shown here is derived from an EMBL/GenBank/DDBJ whole genome shotgun (WGS) entry which is preliminary data.</text>
</comment>
<evidence type="ECO:0000256" key="1">
    <source>
        <dbReference type="ARBA" id="ARBA00022722"/>
    </source>
</evidence>
<gene>
    <name evidence="12" type="ORF">EL26_13260</name>
</gene>
<dbReference type="SUPFAM" id="SSF52540">
    <property type="entry name" value="P-loop containing nucleoside triphosphate hydrolases"/>
    <property type="match status" value="1"/>
</dbReference>
<keyword evidence="9" id="KW-0234">DNA repair</keyword>
<dbReference type="PANTHER" id="PTHR30591:SF1">
    <property type="entry name" value="RECBCD ENZYME SUBUNIT RECC"/>
    <property type="match status" value="1"/>
</dbReference>
<dbReference type="EMBL" id="JMIR01000017">
    <property type="protein sequence ID" value="KEO82870.1"/>
    <property type="molecule type" value="Genomic_DNA"/>
</dbReference>
<dbReference type="InterPro" id="IPR038726">
    <property type="entry name" value="PDDEXK_AddAB-type"/>
</dbReference>
<organism evidence="12 13">
    <name type="scientific">Tumebacillus flagellatus</name>
    <dbReference type="NCBI Taxonomy" id="1157490"/>
    <lineage>
        <taxon>Bacteria</taxon>
        <taxon>Bacillati</taxon>
        <taxon>Bacillota</taxon>
        <taxon>Bacilli</taxon>
        <taxon>Bacillales</taxon>
        <taxon>Alicyclobacillaceae</taxon>
        <taxon>Tumebacillus</taxon>
    </lineage>
</organism>
<evidence type="ECO:0000256" key="7">
    <source>
        <dbReference type="ARBA" id="ARBA00022840"/>
    </source>
</evidence>
<keyword evidence="5" id="KW-0347">Helicase</keyword>
<evidence type="ECO:0000259" key="11">
    <source>
        <dbReference type="Pfam" id="PF12705"/>
    </source>
</evidence>
<dbReference type="GO" id="GO:0006310">
    <property type="term" value="P:DNA recombination"/>
    <property type="evidence" value="ECO:0007669"/>
    <property type="project" value="TreeGrafter"/>
</dbReference>
<evidence type="ECO:0000256" key="10">
    <source>
        <dbReference type="SAM" id="MobiDB-lite"/>
    </source>
</evidence>
<evidence type="ECO:0000256" key="6">
    <source>
        <dbReference type="ARBA" id="ARBA00022839"/>
    </source>
</evidence>
<proteinExistence type="predicted"/>
<dbReference type="eggNOG" id="COG3857">
    <property type="taxonomic scope" value="Bacteria"/>
</dbReference>
<keyword evidence="13" id="KW-1185">Reference proteome</keyword>
<reference evidence="12 13" key="1">
    <citation type="journal article" date="2013" name="Int. J. Syst. Evol. Microbiol.">
        <title>Tumebacillus flagellatus sp. nov., an alpha-amylase/pullulanase-producing bacterium isolated from cassava wastewater.</title>
        <authorList>
            <person name="Wang Q."/>
            <person name="Xie N."/>
            <person name="Qin Y."/>
            <person name="Shen N."/>
            <person name="Zhu J."/>
            <person name="Mi H."/>
            <person name="Huang R."/>
        </authorList>
    </citation>
    <scope>NUCLEOTIDE SEQUENCE [LARGE SCALE GENOMIC DNA]</scope>
    <source>
        <strain evidence="12 13">GST4</strain>
    </source>
</reference>
<evidence type="ECO:0000256" key="9">
    <source>
        <dbReference type="ARBA" id="ARBA00023204"/>
    </source>
</evidence>
<dbReference type="RefSeq" id="WP_038089210.1">
    <property type="nucleotide sequence ID" value="NZ_JMIR01000017.1"/>
</dbReference>
<protein>
    <recommendedName>
        <fullName evidence="11">PD-(D/E)XK endonuclease-like domain-containing protein</fullName>
    </recommendedName>
</protein>
<keyword evidence="4" id="KW-0378">Hydrolase</keyword>
<dbReference type="STRING" id="1157490.EL26_13260"/>
<dbReference type="AlphaFoldDB" id="A0A074LQU8"/>
<evidence type="ECO:0000256" key="2">
    <source>
        <dbReference type="ARBA" id="ARBA00022741"/>
    </source>
</evidence>
<accession>A0A074LQU8</accession>
<evidence type="ECO:0000256" key="8">
    <source>
        <dbReference type="ARBA" id="ARBA00023125"/>
    </source>
</evidence>
<dbReference type="Gene3D" id="3.90.320.10">
    <property type="match status" value="1"/>
</dbReference>
<dbReference type="Pfam" id="PF12705">
    <property type="entry name" value="PDDEXK_1"/>
    <property type="match status" value="1"/>
</dbReference>
<evidence type="ECO:0000256" key="4">
    <source>
        <dbReference type="ARBA" id="ARBA00022801"/>
    </source>
</evidence>
<dbReference type="GO" id="GO:0005524">
    <property type="term" value="F:ATP binding"/>
    <property type="evidence" value="ECO:0007669"/>
    <property type="project" value="UniProtKB-KW"/>
</dbReference>
<evidence type="ECO:0000256" key="3">
    <source>
        <dbReference type="ARBA" id="ARBA00022763"/>
    </source>
</evidence>
<keyword evidence="2" id="KW-0547">Nucleotide-binding</keyword>
<evidence type="ECO:0000256" key="5">
    <source>
        <dbReference type="ARBA" id="ARBA00022806"/>
    </source>
</evidence>
<sequence>MKKVICGPFRSGHRARWAAEFRELIQAGRAQTCLYLVPTRGLAGVVREQVLTGLQGVAGEQILTLFEVVEEVLRRGGKSYVRLDALSTERLVAKVLRTLGREGLTWNGTSLEELAHSPGVVAAFQRHIGELTRARINPAKLLEMVRGTADERSIEVLVHVLESYRRELHSGELPLLDTEETYLEAARLLREKGLDGLFPGVERLYIDSFVDFLPHQMEVLLPLLQAERVQVFVPYQTERWRWMESAAGLMEGTLAQFLANGLQIHLADAEDEDKPDIPEDLLHLQTRLFAPHPEPLAETPSLRTFRARTAEKEWLWVAKQIKQLHRHGVPLRDIAILTPQELEHGGLLHRVFGREGIPVSQHVTLPADRVPWLRDLLTLYTLDDAIWHRDTLEELAGADALLGDHPLRGKQTVPQQLSRQLGVIKGQTLWKKRIEEHLAFDFPESMSPKKSSPNRNPEELEANSEHADLRALYAFLNLLSAKTANLPRTGDGAAHAVAMRGLLPEASTFQHALVRRYRENNGYLIQDLQRDLQARESLEKVLDALEGMDALLNETSSYTRTEFAQLVSNYLNAEEITLERGKPGGVALLNPSAARGLTFEHVFFVGLNEGQWPLVPSASWLLREALREELTDRATLLSPQVQIDQQRLFFLMGLHTATKGVWFSYVSASKQDLPSRFLSQLFEICPNLLEESDEYLGGSALYPTSPGQISNLAEARDWLAAHLRKKTKWHEAALPAPETAAVQQGTDAITAQDALAAEALLQIEPEFWRQIAGQVEGEQARATTVGESRFDGLLQADAIRAELADRYSTERVYSVSQFNRYGECGYKFFLSRVLNLDSTQEEEAELSALEKGNLYHRVLHRLYDQLREVDRVTTELIDSMRAQIETLFQEEWSRAQENRYTEVGLRQQLERDRLLRRLHDWFDGEAEAWKAQGLALVPRYLEWVFGMNSTSDHDPRSQREPITVGDLKLRGQIDRIDATRDGKFMVVDYKAKNTKPMPRAIQNGIDFQLPVYVRAVEQALYPEGEAVGAAYYSIEKVDRSTSALVKAPYLEALGMGKKRTKFDDEAWNELLATSEATMHDYRQRMADGRYPVLPSDESHCSFCDFRKVCRHHALRTLQRGAESE</sequence>
<dbReference type="GO" id="GO:0003677">
    <property type="term" value="F:DNA binding"/>
    <property type="evidence" value="ECO:0007669"/>
    <property type="project" value="UniProtKB-KW"/>
</dbReference>
<feature type="domain" description="PD-(D/E)XK endonuclease-like" evidence="11">
    <location>
        <begin position="814"/>
        <end position="1110"/>
    </location>
</feature>
<dbReference type="OrthoDB" id="9758506at2"/>
<keyword evidence="7" id="KW-0067">ATP-binding</keyword>
<dbReference type="Proteomes" id="UP000027931">
    <property type="component" value="Unassembled WGS sequence"/>
</dbReference>
<name>A0A074LQU8_9BACL</name>
<dbReference type="InterPro" id="IPR011604">
    <property type="entry name" value="PDDEXK-like_dom_sf"/>
</dbReference>
<keyword evidence="3" id="KW-0227">DNA damage</keyword>
<dbReference type="InterPro" id="IPR011335">
    <property type="entry name" value="Restrct_endonuc-II-like"/>
</dbReference>
<keyword evidence="1" id="KW-0540">Nuclease</keyword>
<keyword evidence="8" id="KW-0238">DNA-binding</keyword>
<dbReference type="GO" id="GO:0006281">
    <property type="term" value="P:DNA repair"/>
    <property type="evidence" value="ECO:0007669"/>
    <property type="project" value="UniProtKB-KW"/>
</dbReference>
<dbReference type="SUPFAM" id="SSF52980">
    <property type="entry name" value="Restriction endonuclease-like"/>
    <property type="match status" value="1"/>
</dbReference>
<evidence type="ECO:0000313" key="12">
    <source>
        <dbReference type="EMBL" id="KEO82870.1"/>
    </source>
</evidence>
<dbReference type="GO" id="GO:0004527">
    <property type="term" value="F:exonuclease activity"/>
    <property type="evidence" value="ECO:0007669"/>
    <property type="project" value="UniProtKB-KW"/>
</dbReference>
<dbReference type="PANTHER" id="PTHR30591">
    <property type="entry name" value="RECBCD ENZYME SUBUNIT RECC"/>
    <property type="match status" value="1"/>
</dbReference>